<sequence length="114" mass="12986">MKTNIDPVELWKLLIDDVLFYSEFNLMGDNKDKADRQLATLKRNVMKIANGGGNRTDALPIVYEYNKVITDIVASVKHEPVTVSESIPAFLHRLKDYIRVKTILTRQNLLTLVG</sequence>
<gene>
    <name evidence="1" type="ORF">HZT40_04235</name>
</gene>
<organism evidence="1 2">
    <name type="scientific">Candidatus Thiothrix singaporensis</name>
    <dbReference type="NCBI Taxonomy" id="2799669"/>
    <lineage>
        <taxon>Bacteria</taxon>
        <taxon>Pseudomonadati</taxon>
        <taxon>Pseudomonadota</taxon>
        <taxon>Gammaproteobacteria</taxon>
        <taxon>Thiotrichales</taxon>
        <taxon>Thiotrichaceae</taxon>
        <taxon>Thiothrix</taxon>
    </lineage>
</organism>
<dbReference type="EMBL" id="CP059265">
    <property type="protein sequence ID" value="QLQ30946.1"/>
    <property type="molecule type" value="Genomic_DNA"/>
</dbReference>
<evidence type="ECO:0000313" key="1">
    <source>
        <dbReference type="EMBL" id="QLQ30946.1"/>
    </source>
</evidence>
<dbReference type="KEGG" id="this:HZT40_04235"/>
<name>A0A7L6AP99_9GAMM</name>
<protein>
    <submittedName>
        <fullName evidence="1">Uncharacterized protein</fullName>
    </submittedName>
</protein>
<dbReference type="Proteomes" id="UP000510621">
    <property type="component" value="Chromosome"/>
</dbReference>
<evidence type="ECO:0000313" key="2">
    <source>
        <dbReference type="Proteomes" id="UP000510621"/>
    </source>
</evidence>
<accession>A0A7L6AP99</accession>
<keyword evidence="2" id="KW-1185">Reference proteome</keyword>
<reference evidence="1" key="1">
    <citation type="submission" date="2020-06" db="EMBL/GenBank/DDBJ databases">
        <title>Analysis procedures for assessing recovery of high quality, complete, closed genomes from Nanopore long read metagenome sequencing.</title>
        <authorList>
            <person name="Bessarab I."/>
            <person name="Arumugam K."/>
            <person name="Haryono M."/>
            <person name="Liu X."/>
            <person name="Roy S."/>
            <person name="Zuniga-Montanez R.E."/>
            <person name="Qiu G."/>
            <person name="Drautz-Moses D.I."/>
            <person name="Law Y.Y."/>
            <person name="Wuertz S."/>
            <person name="Lauro F.M."/>
            <person name="Huson D.H."/>
            <person name="Williams R.B."/>
        </authorList>
    </citation>
    <scope>NUCLEOTIDE SEQUENCE [LARGE SCALE GENOMIC DNA]</scope>
    <source>
        <strain evidence="1">SSD2</strain>
    </source>
</reference>
<dbReference type="AlphaFoldDB" id="A0A7L6AP99"/>
<proteinExistence type="predicted"/>